<comment type="catalytic activity">
    <reaction evidence="7">
        <text>a long-chain fatty acid + ATP + CoA = a long-chain fatty acyl-CoA + AMP + diphosphate</text>
        <dbReference type="Rhea" id="RHEA:15421"/>
        <dbReference type="ChEBI" id="CHEBI:30616"/>
        <dbReference type="ChEBI" id="CHEBI:33019"/>
        <dbReference type="ChEBI" id="CHEBI:57287"/>
        <dbReference type="ChEBI" id="CHEBI:57560"/>
        <dbReference type="ChEBI" id="CHEBI:83139"/>
        <dbReference type="ChEBI" id="CHEBI:456215"/>
        <dbReference type="EC" id="6.2.1.3"/>
    </reaction>
</comment>
<feature type="domain" description="AMP-dependent synthetase/ligase" evidence="8">
    <location>
        <begin position="116"/>
        <end position="378"/>
    </location>
</feature>
<dbReference type="InterPro" id="IPR042099">
    <property type="entry name" value="ANL_N_sf"/>
</dbReference>
<protein>
    <recommendedName>
        <fullName evidence="6">long-chain-fatty-acid--CoA ligase</fullName>
        <ecNumber evidence="6">6.2.1.3</ecNumber>
    </recommendedName>
</protein>
<keyword evidence="4" id="KW-0276">Fatty acid metabolism</keyword>
<dbReference type="InterPro" id="IPR000873">
    <property type="entry name" value="AMP-dep_synth/lig_dom"/>
</dbReference>
<dbReference type="GO" id="GO:0005811">
    <property type="term" value="C:lipid droplet"/>
    <property type="evidence" value="ECO:0007669"/>
    <property type="project" value="TreeGrafter"/>
</dbReference>
<evidence type="ECO:0000256" key="1">
    <source>
        <dbReference type="ARBA" id="ARBA00006432"/>
    </source>
</evidence>
<dbReference type="EC" id="6.2.1.3" evidence="6"/>
<dbReference type="GO" id="GO:0005783">
    <property type="term" value="C:endoplasmic reticulum"/>
    <property type="evidence" value="ECO:0007669"/>
    <property type="project" value="TreeGrafter"/>
</dbReference>
<dbReference type="AlphaFoldDB" id="A0A443RYP1"/>
<feature type="non-terminal residue" evidence="9">
    <location>
        <position position="401"/>
    </location>
</feature>
<dbReference type="EMBL" id="NCKV01018170">
    <property type="protein sequence ID" value="RWS20344.1"/>
    <property type="molecule type" value="Genomic_DNA"/>
</dbReference>
<dbReference type="GO" id="GO:0005886">
    <property type="term" value="C:plasma membrane"/>
    <property type="evidence" value="ECO:0007669"/>
    <property type="project" value="TreeGrafter"/>
</dbReference>
<evidence type="ECO:0000256" key="2">
    <source>
        <dbReference type="ARBA" id="ARBA00022598"/>
    </source>
</evidence>
<dbReference type="PANTHER" id="PTHR43272:SF83">
    <property type="entry name" value="ACYL-COA SYNTHETASE LONG-CHAIN, ISOFORM J"/>
    <property type="match status" value="1"/>
</dbReference>
<evidence type="ECO:0000256" key="6">
    <source>
        <dbReference type="ARBA" id="ARBA00026121"/>
    </source>
</evidence>
<keyword evidence="10" id="KW-1185">Reference proteome</keyword>
<evidence type="ECO:0000256" key="5">
    <source>
        <dbReference type="ARBA" id="ARBA00022840"/>
    </source>
</evidence>
<evidence type="ECO:0000259" key="8">
    <source>
        <dbReference type="Pfam" id="PF00501"/>
    </source>
</evidence>
<dbReference type="GO" id="GO:0035336">
    <property type="term" value="P:long-chain fatty-acyl-CoA metabolic process"/>
    <property type="evidence" value="ECO:0007669"/>
    <property type="project" value="TreeGrafter"/>
</dbReference>
<proteinExistence type="inferred from homology"/>
<dbReference type="GO" id="GO:0005524">
    <property type="term" value="F:ATP binding"/>
    <property type="evidence" value="ECO:0007669"/>
    <property type="project" value="UniProtKB-KW"/>
</dbReference>
<dbReference type="Pfam" id="PF00501">
    <property type="entry name" value="AMP-binding"/>
    <property type="match status" value="1"/>
</dbReference>
<keyword evidence="5" id="KW-0067">ATP-binding</keyword>
<dbReference type="Proteomes" id="UP000288716">
    <property type="component" value="Unassembled WGS sequence"/>
</dbReference>
<sequence>MSEESCGVCVGLGILKVFICVYDTVTLPIYYLCQRPWNAMRLNKAIRAVRMKPEDPYSPYVRIGEAPSHPILVCETVPKLFKKTVEVYGKRKCLGQREALSEEEAQEDGKTLQKLNLGEYKWLTYIEMDQRIDIVAKGLMAIGVKPKDTLMMLADTRLEWFLTAQAVFRIGSAIATLYTTLGLDGIVHGINETSVTHMVTTVDFLPKLKQIISKTPTLKTVIYIEGLKKPETDGFTIELLPFSQLEKKGKSGKDTKFGEVKPSDPAVIMYTSGSTGIPKGVILTHKNLIGTIRGFFAVANVLADVHVYIAFLPLAHVLELAAESFFIAIGVTIGYSSPNTMTDKSTAIKKGAKGDASLLRPTVMAAVPLVLDRIRKAVGTLLESKSGFVRSLFYYLLDYKT</sequence>
<organism evidence="9 10">
    <name type="scientific">Leptotrombidium deliense</name>
    <dbReference type="NCBI Taxonomy" id="299467"/>
    <lineage>
        <taxon>Eukaryota</taxon>
        <taxon>Metazoa</taxon>
        <taxon>Ecdysozoa</taxon>
        <taxon>Arthropoda</taxon>
        <taxon>Chelicerata</taxon>
        <taxon>Arachnida</taxon>
        <taxon>Acari</taxon>
        <taxon>Acariformes</taxon>
        <taxon>Trombidiformes</taxon>
        <taxon>Prostigmata</taxon>
        <taxon>Anystina</taxon>
        <taxon>Parasitengona</taxon>
        <taxon>Trombiculoidea</taxon>
        <taxon>Trombiculidae</taxon>
        <taxon>Leptotrombidium</taxon>
    </lineage>
</organism>
<evidence type="ECO:0000313" key="10">
    <source>
        <dbReference type="Proteomes" id="UP000288716"/>
    </source>
</evidence>
<evidence type="ECO:0000256" key="7">
    <source>
        <dbReference type="ARBA" id="ARBA00036813"/>
    </source>
</evidence>
<dbReference type="STRING" id="299467.A0A443RYP1"/>
<keyword evidence="3" id="KW-0547">Nucleotide-binding</keyword>
<gene>
    <name evidence="9" type="ORF">B4U80_02517</name>
</gene>
<evidence type="ECO:0000313" key="9">
    <source>
        <dbReference type="EMBL" id="RWS20344.1"/>
    </source>
</evidence>
<dbReference type="InterPro" id="IPR020845">
    <property type="entry name" value="AMP-binding_CS"/>
</dbReference>
<dbReference type="PANTHER" id="PTHR43272">
    <property type="entry name" value="LONG-CHAIN-FATTY-ACID--COA LIGASE"/>
    <property type="match status" value="1"/>
</dbReference>
<dbReference type="PROSITE" id="PS00455">
    <property type="entry name" value="AMP_BINDING"/>
    <property type="match status" value="1"/>
</dbReference>
<dbReference type="GO" id="GO:0030182">
    <property type="term" value="P:neuron differentiation"/>
    <property type="evidence" value="ECO:0007669"/>
    <property type="project" value="TreeGrafter"/>
</dbReference>
<dbReference type="SUPFAM" id="SSF56801">
    <property type="entry name" value="Acetyl-CoA synthetase-like"/>
    <property type="match status" value="1"/>
</dbReference>
<evidence type="ECO:0000256" key="3">
    <source>
        <dbReference type="ARBA" id="ARBA00022741"/>
    </source>
</evidence>
<comment type="caution">
    <text evidence="9">The sequence shown here is derived from an EMBL/GenBank/DDBJ whole genome shotgun (WGS) entry which is preliminary data.</text>
</comment>
<keyword evidence="2 9" id="KW-0436">Ligase</keyword>
<dbReference type="Gene3D" id="3.40.50.12780">
    <property type="entry name" value="N-terminal domain of ligase-like"/>
    <property type="match status" value="1"/>
</dbReference>
<dbReference type="GO" id="GO:0090433">
    <property type="term" value="F:palmitoyl-CoA ligase activity"/>
    <property type="evidence" value="ECO:0007669"/>
    <property type="project" value="TreeGrafter"/>
</dbReference>
<reference evidence="9 10" key="1">
    <citation type="journal article" date="2018" name="Gigascience">
        <title>Genomes of trombidid mites reveal novel predicted allergens and laterally-transferred genes associated with secondary metabolism.</title>
        <authorList>
            <person name="Dong X."/>
            <person name="Chaisiri K."/>
            <person name="Xia D."/>
            <person name="Armstrong S.D."/>
            <person name="Fang Y."/>
            <person name="Donnelly M.J."/>
            <person name="Kadowaki T."/>
            <person name="McGarry J.W."/>
            <person name="Darby A.C."/>
            <person name="Makepeace B.L."/>
        </authorList>
    </citation>
    <scope>NUCLEOTIDE SEQUENCE [LARGE SCALE GENOMIC DNA]</scope>
    <source>
        <strain evidence="9">UoL-UT</strain>
    </source>
</reference>
<accession>A0A443RYP1</accession>
<dbReference type="OrthoDB" id="6537784at2759"/>
<name>A0A443RYP1_9ACAR</name>
<evidence type="ECO:0000256" key="4">
    <source>
        <dbReference type="ARBA" id="ARBA00022832"/>
    </source>
</evidence>
<comment type="similarity">
    <text evidence="1">Belongs to the ATP-dependent AMP-binding enzyme family.</text>
</comment>
<dbReference type="VEuPathDB" id="VectorBase:LDEU011696"/>
<keyword evidence="4" id="KW-0443">Lipid metabolism</keyword>